<dbReference type="SUPFAM" id="SSF58038">
    <property type="entry name" value="SNARE fusion complex"/>
    <property type="match status" value="1"/>
</dbReference>
<dbReference type="Pfam" id="PF12352">
    <property type="entry name" value="V-SNARE_C"/>
    <property type="match status" value="1"/>
</dbReference>
<dbReference type="EMBL" id="BGZK01000739">
    <property type="protein sequence ID" value="GBP58591.1"/>
    <property type="molecule type" value="Genomic_DNA"/>
</dbReference>
<evidence type="ECO:0000256" key="7">
    <source>
        <dbReference type="ARBA" id="ARBA00023054"/>
    </source>
</evidence>
<dbReference type="GO" id="GO:0016236">
    <property type="term" value="P:macroautophagy"/>
    <property type="evidence" value="ECO:0007669"/>
    <property type="project" value="TreeGrafter"/>
</dbReference>
<evidence type="ECO:0000256" key="4">
    <source>
        <dbReference type="ARBA" id="ARBA00022692"/>
    </source>
</evidence>
<evidence type="ECO:0000256" key="1">
    <source>
        <dbReference type="ARBA" id="ARBA00004211"/>
    </source>
</evidence>
<dbReference type="GO" id="GO:0005794">
    <property type="term" value="C:Golgi apparatus"/>
    <property type="evidence" value="ECO:0007669"/>
    <property type="project" value="TreeGrafter"/>
</dbReference>
<dbReference type="GO" id="GO:0005789">
    <property type="term" value="C:endoplasmic reticulum membrane"/>
    <property type="evidence" value="ECO:0007669"/>
    <property type="project" value="TreeGrafter"/>
</dbReference>
<evidence type="ECO:0000313" key="11">
    <source>
        <dbReference type="EMBL" id="GBP58591.1"/>
    </source>
</evidence>
<dbReference type="InterPro" id="IPR007705">
    <property type="entry name" value="Vesicle_trsprt_v-SNARE_N"/>
</dbReference>
<dbReference type="GO" id="GO:0006886">
    <property type="term" value="P:intracellular protein transport"/>
    <property type="evidence" value="ECO:0007669"/>
    <property type="project" value="InterPro"/>
</dbReference>
<keyword evidence="6" id="KW-1133">Transmembrane helix</keyword>
<protein>
    <submittedName>
        <fullName evidence="11">Vesicle transport through interaction with t-SNAREs homolog 1A</fullName>
    </submittedName>
</protein>
<feature type="domain" description="Vesicle transport v-SNARE N-terminal" evidence="10">
    <location>
        <begin position="57"/>
        <end position="114"/>
    </location>
</feature>
<keyword evidence="7 9" id="KW-0175">Coiled coil</keyword>
<evidence type="ECO:0000313" key="12">
    <source>
        <dbReference type="Proteomes" id="UP000299102"/>
    </source>
</evidence>
<feature type="coiled-coil region" evidence="9">
    <location>
        <begin position="60"/>
        <end position="87"/>
    </location>
</feature>
<keyword evidence="12" id="KW-1185">Reference proteome</keyword>
<dbReference type="Gene3D" id="1.20.5.110">
    <property type="match status" value="1"/>
</dbReference>
<evidence type="ECO:0000256" key="8">
    <source>
        <dbReference type="ARBA" id="ARBA00023136"/>
    </source>
</evidence>
<evidence type="ECO:0000256" key="2">
    <source>
        <dbReference type="ARBA" id="ARBA00006108"/>
    </source>
</evidence>
<organism evidence="11 12">
    <name type="scientific">Eumeta variegata</name>
    <name type="common">Bagworm moth</name>
    <name type="synonym">Eumeta japonica</name>
    <dbReference type="NCBI Taxonomy" id="151549"/>
    <lineage>
        <taxon>Eukaryota</taxon>
        <taxon>Metazoa</taxon>
        <taxon>Ecdysozoa</taxon>
        <taxon>Arthropoda</taxon>
        <taxon>Hexapoda</taxon>
        <taxon>Insecta</taxon>
        <taxon>Pterygota</taxon>
        <taxon>Neoptera</taxon>
        <taxon>Endopterygota</taxon>
        <taxon>Lepidoptera</taxon>
        <taxon>Glossata</taxon>
        <taxon>Ditrysia</taxon>
        <taxon>Tineoidea</taxon>
        <taxon>Psychidae</taxon>
        <taxon>Oiketicinae</taxon>
        <taxon>Eumeta</taxon>
    </lineage>
</organism>
<sequence>MKQRSLAVFGLVDILVEYTLTMIGFQGLITELEVWKLHHQTLRVNCGQNTFQGNSNKLKYEDHERLMKEIQVNFEEANDLLEQMELESRGAATISRVSAYKAELQRVKDEYRSVISRSGNCNLDMDEVYDDWDGAAEQHRKLLDNTERLERSGQALSEGYRVVLETEQIGTVVLNELNEQRDTIQKAKGRVILYTSK</sequence>
<dbReference type="OrthoDB" id="430637at2759"/>
<keyword evidence="5" id="KW-0653">Protein transport</keyword>
<comment type="subcellular location">
    <subcellularLocation>
        <location evidence="1">Membrane</location>
        <topology evidence="1">Single-pass type IV membrane protein</topology>
    </subcellularLocation>
</comment>
<dbReference type="PANTHER" id="PTHR21230:SF26">
    <property type="entry name" value="VESICLE TRANSPORT THROUGH INTERACTION WITH T-SNARES HOMOLOG 1A"/>
    <property type="match status" value="1"/>
</dbReference>
<dbReference type="GO" id="GO:0042147">
    <property type="term" value="P:retrograde transport, endosome to Golgi"/>
    <property type="evidence" value="ECO:0007669"/>
    <property type="project" value="TreeGrafter"/>
</dbReference>
<dbReference type="GO" id="GO:0048280">
    <property type="term" value="P:vesicle fusion with Golgi apparatus"/>
    <property type="evidence" value="ECO:0007669"/>
    <property type="project" value="TreeGrafter"/>
</dbReference>
<evidence type="ECO:0000259" key="10">
    <source>
        <dbReference type="Pfam" id="PF05008"/>
    </source>
</evidence>
<dbReference type="Pfam" id="PF05008">
    <property type="entry name" value="V-SNARE"/>
    <property type="match status" value="1"/>
</dbReference>
<dbReference type="GO" id="GO:0031201">
    <property type="term" value="C:SNARE complex"/>
    <property type="evidence" value="ECO:0007669"/>
    <property type="project" value="TreeGrafter"/>
</dbReference>
<evidence type="ECO:0000256" key="3">
    <source>
        <dbReference type="ARBA" id="ARBA00022448"/>
    </source>
</evidence>
<dbReference type="AlphaFoldDB" id="A0A4C1X4E9"/>
<dbReference type="Gene3D" id="1.20.58.400">
    <property type="entry name" value="t-snare proteins"/>
    <property type="match status" value="1"/>
</dbReference>
<reference evidence="11 12" key="1">
    <citation type="journal article" date="2019" name="Commun. Biol.">
        <title>The bagworm genome reveals a unique fibroin gene that provides high tensile strength.</title>
        <authorList>
            <person name="Kono N."/>
            <person name="Nakamura H."/>
            <person name="Ohtoshi R."/>
            <person name="Tomita M."/>
            <person name="Numata K."/>
            <person name="Arakawa K."/>
        </authorList>
    </citation>
    <scope>NUCLEOTIDE SEQUENCE [LARGE SCALE GENOMIC DNA]</scope>
</reference>
<dbReference type="GO" id="GO:0005829">
    <property type="term" value="C:cytosol"/>
    <property type="evidence" value="ECO:0007669"/>
    <property type="project" value="GOC"/>
</dbReference>
<keyword evidence="4" id="KW-0812">Transmembrane</keyword>
<keyword evidence="8" id="KW-0472">Membrane</keyword>
<dbReference type="GO" id="GO:0012507">
    <property type="term" value="C:ER to Golgi transport vesicle membrane"/>
    <property type="evidence" value="ECO:0007669"/>
    <property type="project" value="TreeGrafter"/>
</dbReference>
<dbReference type="GO" id="GO:0005484">
    <property type="term" value="F:SNAP receptor activity"/>
    <property type="evidence" value="ECO:0007669"/>
    <property type="project" value="TreeGrafter"/>
</dbReference>
<dbReference type="PANTHER" id="PTHR21230">
    <property type="entry name" value="VESICLE TRANSPORT V-SNARE PROTEIN VTI1-RELATED"/>
    <property type="match status" value="1"/>
</dbReference>
<proteinExistence type="inferred from homology"/>
<dbReference type="STRING" id="151549.A0A4C1X4E9"/>
<dbReference type="SUPFAM" id="SSF47661">
    <property type="entry name" value="t-snare proteins"/>
    <property type="match status" value="1"/>
</dbReference>
<dbReference type="InterPro" id="IPR010989">
    <property type="entry name" value="SNARE"/>
</dbReference>
<dbReference type="GO" id="GO:0006896">
    <property type="term" value="P:Golgi to vacuole transport"/>
    <property type="evidence" value="ECO:0007669"/>
    <property type="project" value="TreeGrafter"/>
</dbReference>
<accession>A0A4C1X4E9</accession>
<evidence type="ECO:0000256" key="9">
    <source>
        <dbReference type="SAM" id="Coils"/>
    </source>
</evidence>
<dbReference type="GO" id="GO:0006891">
    <property type="term" value="P:intra-Golgi vesicle-mediated transport"/>
    <property type="evidence" value="ECO:0007669"/>
    <property type="project" value="TreeGrafter"/>
</dbReference>
<keyword evidence="3" id="KW-0813">Transport</keyword>
<evidence type="ECO:0000256" key="6">
    <source>
        <dbReference type="ARBA" id="ARBA00022989"/>
    </source>
</evidence>
<dbReference type="InterPro" id="IPR038407">
    <property type="entry name" value="v-SNARE_N_sf"/>
</dbReference>
<comment type="caution">
    <text evidence="11">The sequence shown here is derived from an EMBL/GenBank/DDBJ whole genome shotgun (WGS) entry which is preliminary data.</text>
</comment>
<dbReference type="Proteomes" id="UP000299102">
    <property type="component" value="Unassembled WGS sequence"/>
</dbReference>
<dbReference type="GO" id="GO:0000149">
    <property type="term" value="F:SNARE binding"/>
    <property type="evidence" value="ECO:0007669"/>
    <property type="project" value="TreeGrafter"/>
</dbReference>
<comment type="similarity">
    <text evidence="2">Belongs to the VTI1 family.</text>
</comment>
<evidence type="ECO:0000256" key="5">
    <source>
        <dbReference type="ARBA" id="ARBA00022927"/>
    </source>
</evidence>
<name>A0A4C1X4E9_EUMVA</name>
<gene>
    <name evidence="11" type="primary">VTI1A</name>
    <name evidence="11" type="ORF">EVAR_40874_1</name>
</gene>
<dbReference type="GO" id="GO:0031902">
    <property type="term" value="C:late endosome membrane"/>
    <property type="evidence" value="ECO:0007669"/>
    <property type="project" value="TreeGrafter"/>
</dbReference>